<feature type="compositionally biased region" description="Basic residues" evidence="1">
    <location>
        <begin position="183"/>
        <end position="194"/>
    </location>
</feature>
<keyword evidence="4" id="KW-1185">Reference proteome</keyword>
<evidence type="ECO:0000259" key="2">
    <source>
        <dbReference type="PROSITE" id="PS51352"/>
    </source>
</evidence>
<evidence type="ECO:0000313" key="3">
    <source>
        <dbReference type="EMBL" id="MBN3274614.1"/>
    </source>
</evidence>
<dbReference type="Proteomes" id="UP001166093">
    <property type="component" value="Unassembled WGS sequence"/>
</dbReference>
<organism evidence="3 4">
    <name type="scientific">Polyodon spathula</name>
    <name type="common">North American paddlefish</name>
    <name type="synonym">Squalus spathula</name>
    <dbReference type="NCBI Taxonomy" id="7913"/>
    <lineage>
        <taxon>Eukaryota</taxon>
        <taxon>Metazoa</taxon>
        <taxon>Chordata</taxon>
        <taxon>Craniata</taxon>
        <taxon>Vertebrata</taxon>
        <taxon>Euteleostomi</taxon>
        <taxon>Actinopterygii</taxon>
        <taxon>Chondrostei</taxon>
        <taxon>Acipenseriformes</taxon>
        <taxon>Polyodontidae</taxon>
        <taxon>Polyodon</taxon>
    </lineage>
</organism>
<dbReference type="InterPro" id="IPR013766">
    <property type="entry name" value="Thioredoxin_domain"/>
</dbReference>
<dbReference type="InterPro" id="IPR036249">
    <property type="entry name" value="Thioredoxin-like_sf"/>
</dbReference>
<sequence>MVELFQGKVLIKNNKDRDDLDTDRELCLQLGNKVLLLFFGSGECPRCQDFTPTLKEFFIQLTDEFYVDRAQQLALVYVSQDESEDKESKFLKDMPKRWLTLPFEDEYKRELEHMFGVEDTPAVVVLRPDGTVLSQNAVEEISRLGCACFKNWQEAAELIDRSFTLAEDFDDKPRRSAMEPLRRLKYKLDKKKKKGQAEEDEQGGEPRS</sequence>
<dbReference type="PROSITE" id="PS51352">
    <property type="entry name" value="THIOREDOXIN_2"/>
    <property type="match status" value="1"/>
</dbReference>
<dbReference type="PANTHER" id="PTHR47109">
    <property type="entry name" value="NUCLEOREDOXIN-LIKE PROTEIN 1"/>
    <property type="match status" value="1"/>
</dbReference>
<name>A0ABS2XK04_POLSP</name>
<protein>
    <submittedName>
        <fullName evidence="3">NXNL1 protein</fullName>
    </submittedName>
</protein>
<gene>
    <name evidence="3" type="primary">Nxnl1</name>
    <name evidence="3" type="ORF">GTO93_0012084</name>
</gene>
<dbReference type="InterPro" id="IPR029520">
    <property type="entry name" value="RdCVF"/>
</dbReference>
<dbReference type="Pfam" id="PF13905">
    <property type="entry name" value="Thioredoxin_8"/>
    <property type="match status" value="1"/>
</dbReference>
<evidence type="ECO:0000256" key="1">
    <source>
        <dbReference type="SAM" id="MobiDB-lite"/>
    </source>
</evidence>
<dbReference type="InterPro" id="IPR012336">
    <property type="entry name" value="Thioredoxin-like_fold"/>
</dbReference>
<accession>A0ABS2XK04</accession>
<feature type="domain" description="Thioredoxin" evidence="2">
    <location>
        <begin position="1"/>
        <end position="164"/>
    </location>
</feature>
<feature type="compositionally biased region" description="Acidic residues" evidence="1">
    <location>
        <begin position="198"/>
        <end position="208"/>
    </location>
</feature>
<reference evidence="3" key="1">
    <citation type="journal article" date="2021" name="Cell">
        <title>Tracing the genetic footprints of vertebrate landing in non-teleost ray-finned fishes.</title>
        <authorList>
            <person name="Bi X."/>
            <person name="Wang K."/>
            <person name="Yang L."/>
            <person name="Pan H."/>
            <person name="Jiang H."/>
            <person name="Wei Q."/>
            <person name="Fang M."/>
            <person name="Yu H."/>
            <person name="Zhu C."/>
            <person name="Cai Y."/>
            <person name="He Y."/>
            <person name="Gan X."/>
            <person name="Zeng H."/>
            <person name="Yu D."/>
            <person name="Zhu Y."/>
            <person name="Jiang H."/>
            <person name="Qiu Q."/>
            <person name="Yang H."/>
            <person name="Zhang Y.E."/>
            <person name="Wang W."/>
            <person name="Zhu M."/>
            <person name="He S."/>
            <person name="Zhang G."/>
        </authorList>
    </citation>
    <scope>NUCLEOTIDE SEQUENCE</scope>
    <source>
        <strain evidence="3">Pddl_001</strain>
    </source>
</reference>
<dbReference type="Gene3D" id="3.40.30.10">
    <property type="entry name" value="Glutaredoxin"/>
    <property type="match status" value="1"/>
</dbReference>
<feature type="non-terminal residue" evidence="3">
    <location>
        <position position="1"/>
    </location>
</feature>
<comment type="caution">
    <text evidence="3">The sequence shown here is derived from an EMBL/GenBank/DDBJ whole genome shotgun (WGS) entry which is preliminary data.</text>
</comment>
<feature type="non-terminal residue" evidence="3">
    <location>
        <position position="208"/>
    </location>
</feature>
<evidence type="ECO:0000313" key="4">
    <source>
        <dbReference type="Proteomes" id="UP001166093"/>
    </source>
</evidence>
<dbReference type="EMBL" id="JAAWVQ010041964">
    <property type="protein sequence ID" value="MBN3274614.1"/>
    <property type="molecule type" value="Genomic_DNA"/>
</dbReference>
<feature type="region of interest" description="Disordered" evidence="1">
    <location>
        <begin position="183"/>
        <end position="208"/>
    </location>
</feature>
<dbReference type="PANTHER" id="PTHR47109:SF1">
    <property type="entry name" value="NUCLEOREDOXIN-LIKE PROTEIN 1"/>
    <property type="match status" value="1"/>
</dbReference>
<proteinExistence type="predicted"/>
<dbReference type="SUPFAM" id="SSF52833">
    <property type="entry name" value="Thioredoxin-like"/>
    <property type="match status" value="1"/>
</dbReference>